<evidence type="ECO:0000313" key="2">
    <source>
        <dbReference type="Proteomes" id="UP000041770"/>
    </source>
</evidence>
<name>A0A655YGE7_VIBCL</name>
<accession>A0A655YGE7</accession>
<dbReference type="AlphaFoldDB" id="A0A655YGE7"/>
<gene>
    <name evidence="1" type="ORF">ERS013200_01273</name>
</gene>
<dbReference type="EMBL" id="CWQY01000006">
    <property type="protein sequence ID" value="CSC38078.1"/>
    <property type="molecule type" value="Genomic_DNA"/>
</dbReference>
<dbReference type="Proteomes" id="UP000041770">
    <property type="component" value="Unassembled WGS sequence"/>
</dbReference>
<evidence type="ECO:0000313" key="1">
    <source>
        <dbReference type="EMBL" id="CSC38078.1"/>
    </source>
</evidence>
<reference evidence="1 2" key="1">
    <citation type="submission" date="2015-07" db="EMBL/GenBank/DDBJ databases">
        <authorList>
            <consortium name="Pathogen Informatics"/>
        </authorList>
    </citation>
    <scope>NUCLEOTIDE SEQUENCE [LARGE SCALE GENOMIC DNA]</scope>
    <source>
        <strain evidence="1 2">A316</strain>
    </source>
</reference>
<organism evidence="1 2">
    <name type="scientific">Vibrio cholerae</name>
    <dbReference type="NCBI Taxonomy" id="666"/>
    <lineage>
        <taxon>Bacteria</taxon>
        <taxon>Pseudomonadati</taxon>
        <taxon>Pseudomonadota</taxon>
        <taxon>Gammaproteobacteria</taxon>
        <taxon>Vibrionales</taxon>
        <taxon>Vibrionaceae</taxon>
        <taxon>Vibrio</taxon>
    </lineage>
</organism>
<sequence>MKGNIAKPAVKIIQAFVTLAQTKVIASFFHFALRNTPIAIIKPPIGANHIHG</sequence>
<proteinExistence type="predicted"/>
<protein>
    <submittedName>
        <fullName evidence="1">Uncharacterized protein</fullName>
    </submittedName>
</protein>